<evidence type="ECO:0000313" key="2">
    <source>
        <dbReference type="Proteomes" id="UP001237780"/>
    </source>
</evidence>
<gene>
    <name evidence="1" type="ORF">QFZ34_001277</name>
</gene>
<dbReference type="Proteomes" id="UP001237780">
    <property type="component" value="Unassembled WGS sequence"/>
</dbReference>
<evidence type="ECO:0000313" key="1">
    <source>
        <dbReference type="EMBL" id="MDQ0996100.1"/>
    </source>
</evidence>
<reference evidence="1 2" key="1">
    <citation type="submission" date="2023-07" db="EMBL/GenBank/DDBJ databases">
        <title>Comparative genomics of wheat-associated soil bacteria to identify genetic determinants of phenazine resistance.</title>
        <authorList>
            <person name="Mouncey N."/>
        </authorList>
    </citation>
    <scope>NUCLEOTIDE SEQUENCE [LARGE SCALE GENOMIC DNA]</scope>
    <source>
        <strain evidence="1 2">W4I11</strain>
    </source>
</reference>
<name>A0ABU0S824_9HYPH</name>
<proteinExistence type="predicted"/>
<organism evidence="1 2">
    <name type="scientific">Phyllobacterium ifriqiyense</name>
    <dbReference type="NCBI Taxonomy" id="314238"/>
    <lineage>
        <taxon>Bacteria</taxon>
        <taxon>Pseudomonadati</taxon>
        <taxon>Pseudomonadota</taxon>
        <taxon>Alphaproteobacteria</taxon>
        <taxon>Hyphomicrobiales</taxon>
        <taxon>Phyllobacteriaceae</taxon>
        <taxon>Phyllobacterium</taxon>
    </lineage>
</organism>
<comment type="caution">
    <text evidence="1">The sequence shown here is derived from an EMBL/GenBank/DDBJ whole genome shotgun (WGS) entry which is preliminary data.</text>
</comment>
<accession>A0ABU0S824</accession>
<protein>
    <submittedName>
        <fullName evidence="1">Uncharacterized protein</fullName>
    </submittedName>
</protein>
<dbReference type="EMBL" id="JAUSZT010000002">
    <property type="protein sequence ID" value="MDQ0996100.1"/>
    <property type="molecule type" value="Genomic_DNA"/>
</dbReference>
<sequence>MRMLDGFNEGWIDFKADRGNRTRGTTPLEQVIEALVRQATASGTA</sequence>
<keyword evidence="2" id="KW-1185">Reference proteome</keyword>